<dbReference type="InterPro" id="IPR036388">
    <property type="entry name" value="WH-like_DNA-bd_sf"/>
</dbReference>
<dbReference type="NCBIfam" id="TIGR02937">
    <property type="entry name" value="sigma70-ECF"/>
    <property type="match status" value="1"/>
</dbReference>
<dbReference type="InterPro" id="IPR007627">
    <property type="entry name" value="RNA_pol_sigma70_r2"/>
</dbReference>
<dbReference type="PANTHER" id="PTHR43133">
    <property type="entry name" value="RNA POLYMERASE ECF-TYPE SIGMA FACTO"/>
    <property type="match status" value="1"/>
</dbReference>
<reference evidence="6" key="1">
    <citation type="submission" date="2019-12" db="EMBL/GenBank/DDBJ databases">
        <authorList>
            <person name="zhang j."/>
            <person name="sun C.M."/>
        </authorList>
    </citation>
    <scope>NUCLEOTIDE SEQUENCE</scope>
    <source>
        <strain evidence="6">NS-1</strain>
    </source>
</reference>
<dbReference type="PANTHER" id="PTHR43133:SF51">
    <property type="entry name" value="RNA POLYMERASE SIGMA FACTOR"/>
    <property type="match status" value="1"/>
</dbReference>
<evidence type="ECO:0000256" key="2">
    <source>
        <dbReference type="ARBA" id="ARBA00023015"/>
    </source>
</evidence>
<sequence length="296" mass="34460">MAENIFSNNYSNDTNDKILVELAKQGKLEALEELVLKHQSWIYNISLRMTGSIHDAEDTTQEILIKILTRLSTFNGKSSFRTWLYRIVANHVFNMNRKKQEYLFSSFEEHRNLLKHSPDMRLDDSYIRNIEQKVLVEETKVRCLMGMILCLDRKQRLVFILGSVFSTSSKIGGEIMEISPENFRKILSRARKQLRSYIDERCSLLNKHGSCKCIRKTQAAIEAGYVNPDNLQFETGYIKIVKDFASQHSSKVDDTLSMSFHLLFKEQPFWDSPDYIRLLNEKIKTIETAWGGLKSK</sequence>
<organism evidence="6 7">
    <name type="scientific">Iocasia fonsfrigidae</name>
    <dbReference type="NCBI Taxonomy" id="2682810"/>
    <lineage>
        <taxon>Bacteria</taxon>
        <taxon>Bacillati</taxon>
        <taxon>Bacillota</taxon>
        <taxon>Clostridia</taxon>
        <taxon>Halanaerobiales</taxon>
        <taxon>Halanaerobiaceae</taxon>
        <taxon>Iocasia</taxon>
    </lineage>
</organism>
<comment type="similarity">
    <text evidence="1">Belongs to the sigma-70 factor family. ECF subfamily.</text>
</comment>
<dbReference type="EMBL" id="CP046640">
    <property type="protein sequence ID" value="QTL99006.1"/>
    <property type="molecule type" value="Genomic_DNA"/>
</dbReference>
<dbReference type="InterPro" id="IPR013325">
    <property type="entry name" value="RNA_pol_sigma_r2"/>
</dbReference>
<keyword evidence="3" id="KW-0731">Sigma factor</keyword>
<dbReference type="SUPFAM" id="SSF88659">
    <property type="entry name" value="Sigma3 and sigma4 domains of RNA polymerase sigma factors"/>
    <property type="match status" value="1"/>
</dbReference>
<dbReference type="Proteomes" id="UP000665020">
    <property type="component" value="Chromosome"/>
</dbReference>
<dbReference type="InterPro" id="IPR014284">
    <property type="entry name" value="RNA_pol_sigma-70_dom"/>
</dbReference>
<evidence type="ECO:0000313" key="6">
    <source>
        <dbReference type="EMBL" id="QTL99006.1"/>
    </source>
</evidence>
<dbReference type="GO" id="GO:0016987">
    <property type="term" value="F:sigma factor activity"/>
    <property type="evidence" value="ECO:0007669"/>
    <property type="project" value="UniProtKB-KW"/>
</dbReference>
<gene>
    <name evidence="6" type="ORF">GM661_14070</name>
</gene>
<dbReference type="Pfam" id="PF04542">
    <property type="entry name" value="Sigma70_r2"/>
    <property type="match status" value="1"/>
</dbReference>
<keyword evidence="4" id="KW-0804">Transcription</keyword>
<dbReference type="RefSeq" id="WP_230867402.1">
    <property type="nucleotide sequence ID" value="NZ_CP046640.1"/>
</dbReference>
<dbReference type="SUPFAM" id="SSF88946">
    <property type="entry name" value="Sigma2 domain of RNA polymerase sigma factors"/>
    <property type="match status" value="1"/>
</dbReference>
<keyword evidence="2" id="KW-0805">Transcription regulation</keyword>
<accession>A0A8A7KB41</accession>
<proteinExistence type="inferred from homology"/>
<keyword evidence="7" id="KW-1185">Reference proteome</keyword>
<evidence type="ECO:0000313" key="7">
    <source>
        <dbReference type="Proteomes" id="UP000665020"/>
    </source>
</evidence>
<dbReference type="AlphaFoldDB" id="A0A8A7KB41"/>
<evidence type="ECO:0000256" key="1">
    <source>
        <dbReference type="ARBA" id="ARBA00010641"/>
    </source>
</evidence>
<evidence type="ECO:0000256" key="4">
    <source>
        <dbReference type="ARBA" id="ARBA00023163"/>
    </source>
</evidence>
<dbReference type="InterPro" id="IPR013324">
    <property type="entry name" value="RNA_pol_sigma_r3/r4-like"/>
</dbReference>
<feature type="domain" description="RNA polymerase sigma-70 region 2" evidence="5">
    <location>
        <begin position="34"/>
        <end position="100"/>
    </location>
</feature>
<evidence type="ECO:0000256" key="3">
    <source>
        <dbReference type="ARBA" id="ARBA00023082"/>
    </source>
</evidence>
<evidence type="ECO:0000259" key="5">
    <source>
        <dbReference type="Pfam" id="PF04542"/>
    </source>
</evidence>
<dbReference type="Gene3D" id="1.10.10.10">
    <property type="entry name" value="Winged helix-like DNA-binding domain superfamily/Winged helix DNA-binding domain"/>
    <property type="match status" value="1"/>
</dbReference>
<dbReference type="GO" id="GO:0006352">
    <property type="term" value="P:DNA-templated transcription initiation"/>
    <property type="evidence" value="ECO:0007669"/>
    <property type="project" value="InterPro"/>
</dbReference>
<protein>
    <submittedName>
        <fullName evidence="6">Sigma-70 family RNA polymerase sigma factor</fullName>
    </submittedName>
</protein>
<dbReference type="InterPro" id="IPR039425">
    <property type="entry name" value="RNA_pol_sigma-70-like"/>
</dbReference>
<name>A0A8A7KB41_9FIRM</name>
<dbReference type="KEGG" id="ifn:GM661_14070"/>
<dbReference type="Gene3D" id="1.10.1740.10">
    <property type="match status" value="1"/>
</dbReference>